<sequence>MKRHHIWIDRNAHHELLLVRTVFAGVAVVAERARSALEVTGCKIVEHRVFGGVVQLVNTRPEFLVDALDAVLVNVIEAVVQRISSEPFVRKIKQSRESSKRIPIGGGVDTAGLKTMRNDLDKEEFAQGRAAALGLKLVLKDSVYSELLGGSVESGDRTIVNGLFRYDFFKWVLRLVVCVRVEVVVVFDEVLIEIREEGGVDLCEIDLELSSLLRSDVVQSTKVEKLILPRDSIFPDGFDNVVVDVVTTFVRFDVGHFVYSSLCRKPLCYL</sequence>
<keyword evidence="2" id="KW-1185">Reference proteome</keyword>
<evidence type="ECO:0000313" key="2">
    <source>
        <dbReference type="Proteomes" id="UP000011680"/>
    </source>
</evidence>
<dbReference type="Proteomes" id="UP000011680">
    <property type="component" value="Unassembled WGS sequence"/>
</dbReference>
<gene>
    <name evidence="1" type="ORF">C451_00645</name>
</gene>
<name>M0NGS7_9EURY</name>
<evidence type="ECO:0000313" key="1">
    <source>
        <dbReference type="EMBL" id="EMA56768.1"/>
    </source>
</evidence>
<dbReference type="EMBL" id="AOMF01000018">
    <property type="protein sequence ID" value="EMA56768.1"/>
    <property type="molecule type" value="Genomic_DNA"/>
</dbReference>
<organism evidence="1 2">
    <name type="scientific">Halococcus thailandensis JCM 13552</name>
    <dbReference type="NCBI Taxonomy" id="1227457"/>
    <lineage>
        <taxon>Archaea</taxon>
        <taxon>Methanobacteriati</taxon>
        <taxon>Methanobacteriota</taxon>
        <taxon>Stenosarchaea group</taxon>
        <taxon>Halobacteria</taxon>
        <taxon>Halobacteriales</taxon>
        <taxon>Halococcaceae</taxon>
        <taxon>Halococcus</taxon>
    </lineage>
</organism>
<dbReference type="AlphaFoldDB" id="M0NGS7"/>
<proteinExistence type="predicted"/>
<comment type="caution">
    <text evidence="1">The sequence shown here is derived from an EMBL/GenBank/DDBJ whole genome shotgun (WGS) entry which is preliminary data.</text>
</comment>
<reference evidence="1 2" key="1">
    <citation type="journal article" date="2014" name="PLoS Genet.">
        <title>Phylogenetically driven sequencing of extremely halophilic archaea reveals strategies for static and dynamic osmo-response.</title>
        <authorList>
            <person name="Becker E.A."/>
            <person name="Seitzer P.M."/>
            <person name="Tritt A."/>
            <person name="Larsen D."/>
            <person name="Krusor M."/>
            <person name="Yao A.I."/>
            <person name="Wu D."/>
            <person name="Madern D."/>
            <person name="Eisen J.A."/>
            <person name="Darling A.E."/>
            <person name="Facciotti M.T."/>
        </authorList>
    </citation>
    <scope>NUCLEOTIDE SEQUENCE [LARGE SCALE GENOMIC DNA]</scope>
    <source>
        <strain evidence="1 2">JCM 13552</strain>
    </source>
</reference>
<protein>
    <submittedName>
        <fullName evidence="1">Uncharacterized protein</fullName>
    </submittedName>
</protein>
<accession>M0NGS7</accession>